<dbReference type="InterPro" id="IPR029058">
    <property type="entry name" value="AB_hydrolase_fold"/>
</dbReference>
<organism evidence="1 2">
    <name type="scientific">Rhabdobacter roseus</name>
    <dbReference type="NCBI Taxonomy" id="1655419"/>
    <lineage>
        <taxon>Bacteria</taxon>
        <taxon>Pseudomonadati</taxon>
        <taxon>Bacteroidota</taxon>
        <taxon>Cytophagia</taxon>
        <taxon>Cytophagales</taxon>
        <taxon>Cytophagaceae</taxon>
        <taxon>Rhabdobacter</taxon>
    </lineage>
</organism>
<sequence length="280" mass="31402">MNSTFTSFGAFPSVQSVTHQVSSRHLGREVTLTVLLPPGYDASARKYPLLLVHDGQDFPALGLAETLQVLYQEQAVEPLIVVGTHANHDRIYEYGTAHQPDYAQRGNRAAAHTQFVLEELLPFLETHFCVSTQREQRAVAGCSLGGLMALDLAWNNPQYFSRVAVFSGALWWRSRALDNGYDDQDRIMHRQIREASTRPELKCWFQVGTLDETDDRDGDGVIDSIADTLDCIAELERQGYRWGRDVKYLEVPGGEHNPATWGRVLPDFLRWAFPGQGPGA</sequence>
<protein>
    <submittedName>
        <fullName evidence="1">Enterochelin esterase-like enzyme</fullName>
    </submittedName>
</protein>
<dbReference type="EMBL" id="JACHGF010000002">
    <property type="protein sequence ID" value="MBB5283233.1"/>
    <property type="molecule type" value="Genomic_DNA"/>
</dbReference>
<name>A0A840TPS6_9BACT</name>
<accession>A0A840TPS6</accession>
<dbReference type="AlphaFoldDB" id="A0A840TPS6"/>
<evidence type="ECO:0000313" key="2">
    <source>
        <dbReference type="Proteomes" id="UP000557307"/>
    </source>
</evidence>
<keyword evidence="2" id="KW-1185">Reference proteome</keyword>
<comment type="caution">
    <text evidence="1">The sequence shown here is derived from an EMBL/GenBank/DDBJ whole genome shotgun (WGS) entry which is preliminary data.</text>
</comment>
<reference evidence="1 2" key="1">
    <citation type="submission" date="2020-08" db="EMBL/GenBank/DDBJ databases">
        <title>Genomic Encyclopedia of Type Strains, Phase IV (KMG-IV): sequencing the most valuable type-strain genomes for metagenomic binning, comparative biology and taxonomic classification.</title>
        <authorList>
            <person name="Goeker M."/>
        </authorList>
    </citation>
    <scope>NUCLEOTIDE SEQUENCE [LARGE SCALE GENOMIC DNA]</scope>
    <source>
        <strain evidence="1 2">DSM 105074</strain>
    </source>
</reference>
<dbReference type="PANTHER" id="PTHR48098">
    <property type="entry name" value="ENTEROCHELIN ESTERASE-RELATED"/>
    <property type="match status" value="1"/>
</dbReference>
<dbReference type="Pfam" id="PF00756">
    <property type="entry name" value="Esterase"/>
    <property type="match status" value="1"/>
</dbReference>
<evidence type="ECO:0000313" key="1">
    <source>
        <dbReference type="EMBL" id="MBB5283233.1"/>
    </source>
</evidence>
<gene>
    <name evidence="1" type="ORF">HNQ92_001359</name>
</gene>
<dbReference type="InterPro" id="IPR050583">
    <property type="entry name" value="Mycobacterial_A85_antigen"/>
</dbReference>
<proteinExistence type="predicted"/>
<dbReference type="InterPro" id="IPR000801">
    <property type="entry name" value="Esterase-like"/>
</dbReference>
<dbReference type="Proteomes" id="UP000557307">
    <property type="component" value="Unassembled WGS sequence"/>
</dbReference>
<dbReference type="RefSeq" id="WP_184172451.1">
    <property type="nucleotide sequence ID" value="NZ_JACHGF010000002.1"/>
</dbReference>
<dbReference type="SUPFAM" id="SSF53474">
    <property type="entry name" value="alpha/beta-Hydrolases"/>
    <property type="match status" value="1"/>
</dbReference>
<dbReference type="PANTHER" id="PTHR48098:SF6">
    <property type="entry name" value="FERRI-BACILLIBACTIN ESTERASE BESA"/>
    <property type="match status" value="1"/>
</dbReference>
<dbReference type="Gene3D" id="3.40.50.1820">
    <property type="entry name" value="alpha/beta hydrolase"/>
    <property type="match status" value="1"/>
</dbReference>